<evidence type="ECO:0000313" key="3">
    <source>
        <dbReference type="EMBL" id="KAF5849754.1"/>
    </source>
</evidence>
<feature type="compositionally biased region" description="Basic and acidic residues" evidence="2">
    <location>
        <begin position="989"/>
        <end position="1011"/>
    </location>
</feature>
<feature type="compositionally biased region" description="Polar residues" evidence="2">
    <location>
        <begin position="534"/>
        <end position="545"/>
    </location>
</feature>
<feature type="compositionally biased region" description="Basic and acidic residues" evidence="2">
    <location>
        <begin position="669"/>
        <end position="678"/>
    </location>
</feature>
<feature type="region of interest" description="Disordered" evidence="2">
    <location>
        <begin position="175"/>
        <end position="205"/>
    </location>
</feature>
<name>A0A8H5ZK81_COCSA</name>
<feature type="compositionally biased region" description="Polar residues" evidence="2">
    <location>
        <begin position="639"/>
        <end position="664"/>
    </location>
</feature>
<feature type="compositionally biased region" description="Basic and acidic residues" evidence="2">
    <location>
        <begin position="920"/>
        <end position="937"/>
    </location>
</feature>
<evidence type="ECO:0000256" key="2">
    <source>
        <dbReference type="SAM" id="MobiDB-lite"/>
    </source>
</evidence>
<evidence type="ECO:0000313" key="4">
    <source>
        <dbReference type="Proteomes" id="UP000624244"/>
    </source>
</evidence>
<feature type="region of interest" description="Disordered" evidence="2">
    <location>
        <begin position="907"/>
        <end position="1045"/>
    </location>
</feature>
<accession>A0A8H5ZK81</accession>
<feature type="region of interest" description="Disordered" evidence="2">
    <location>
        <begin position="247"/>
        <end position="336"/>
    </location>
</feature>
<evidence type="ECO:0000256" key="1">
    <source>
        <dbReference type="SAM" id="Coils"/>
    </source>
</evidence>
<feature type="compositionally biased region" description="Gly residues" evidence="2">
    <location>
        <begin position="691"/>
        <end position="700"/>
    </location>
</feature>
<feature type="region of interest" description="Disordered" evidence="2">
    <location>
        <begin position="813"/>
        <end position="872"/>
    </location>
</feature>
<dbReference type="AlphaFoldDB" id="A0A8H5ZK81"/>
<feature type="compositionally biased region" description="Gly residues" evidence="2">
    <location>
        <begin position="754"/>
        <end position="763"/>
    </location>
</feature>
<dbReference type="Proteomes" id="UP000624244">
    <property type="component" value="Unassembled WGS sequence"/>
</dbReference>
<proteinExistence type="predicted"/>
<feature type="compositionally biased region" description="Polar residues" evidence="2">
    <location>
        <begin position="252"/>
        <end position="269"/>
    </location>
</feature>
<feature type="compositionally biased region" description="Basic residues" evidence="2">
    <location>
        <begin position="910"/>
        <end position="919"/>
    </location>
</feature>
<gene>
    <name evidence="3" type="ORF">GGP41_005215</name>
</gene>
<feature type="compositionally biased region" description="Low complexity" evidence="2">
    <location>
        <begin position="189"/>
        <end position="203"/>
    </location>
</feature>
<feature type="region of interest" description="Disordered" evidence="2">
    <location>
        <begin position="512"/>
        <end position="551"/>
    </location>
</feature>
<dbReference type="OMA" id="SHRRQFT"/>
<feature type="compositionally biased region" description="Polar residues" evidence="2">
    <location>
        <begin position="579"/>
        <end position="595"/>
    </location>
</feature>
<feature type="compositionally biased region" description="Polar residues" evidence="2">
    <location>
        <begin position="840"/>
        <end position="849"/>
    </location>
</feature>
<feature type="compositionally biased region" description="Acidic residues" evidence="2">
    <location>
        <begin position="959"/>
        <end position="988"/>
    </location>
</feature>
<feature type="compositionally biased region" description="Polar residues" evidence="2">
    <location>
        <begin position="512"/>
        <end position="521"/>
    </location>
</feature>
<comment type="caution">
    <text evidence="3">The sequence shown here is derived from an EMBL/GenBank/DDBJ whole genome shotgun (WGS) entry which is preliminary data.</text>
</comment>
<sequence length="1045" mass="113536">MSTQQHHRSASHTASIVHGNADQFRVQQSAPPFAQSAARPPPPAALLPIIARSTKGYCRHCRSHVGDFYNSWSRITGTLHVPALLGSYSSRLKIVGNPEPASKDTALDGCTIQPLSCPHPGCREASIGFTVINAPVGKGKFRGRDLFNLSRIELQYEIAPGQIILIEPREDTAPDLLGAEETPSPPPLSSSSSSPPNNVPNPSWTKAMEVDTRMPSLHQSAYSHTQMGIRHDRDTAKQHLMYPIEHDRQSRKQLSSSIHSPPVTNSLHSAVQPAPGKRPSIASPVAEPIHQADSPQQASAIHPTGDVHESRGSVSKPQPAPETSQTNGHQYPRSPGVVSMDAIERLQTQISQNSGALAAHTRDIRRGEETFQRVEESLRREFQAQLFRQTADIQKVEESAARLQHEMQGMRQAMEAISREMEAWRMDKQSRQSVFSPSHQMAAQDSALELIAQQIAVMSHKTSDLDNLKLHIEIMKNKIYRLEEGAKAASSQPPSHTFQLPRETAVAPIPSTHASVSSHPTTPIIPQASDASRRASSGQHHQPSFAQPAPKPLVEAIPRTELVSSQNSGWATVNAGVKRSSQSGMDSPQESTMHGPSSPKRPKLGEAEPFPGYTAAQPPPSRAAVEPTDARFSTPAHAITSQNPVADQVPSSQTEQQPSYSPYTPQHAPSDDSWRPDSQRMMGYRPRGRGRGGGGPGSRGGRVRKSMLVQPHGTFATPEWELDDWQSHRSSQGSPEDFHNHMAHSGRSGIARRGSGGSGGARGGYMTNDRASSLGLQGVTAGISFGPPGEAYGSAKRTRTKPVRNADGVLIRKDGRPDMRSQSSAANLRKVHARKENESSHSPTPTNIQYAAPVSAADTPSPAGLAAHPNATDKHKAIMGKIFPEGLDASRKQHDYASQVFSEEWDHTVHTRSHGHRSAAKTDKSVEKVQNEHDASLRRKQSSQRQDVDMDRADSHAADEDEEHEEEEDEEDEEGHEEEGEEEEDEDERQAPERSGEHAKAHEETATKQAEDGNATAAAGSKAGSETRAVESSAANDDDCIHVQA</sequence>
<keyword evidence="1" id="KW-0175">Coiled coil</keyword>
<reference evidence="3" key="1">
    <citation type="submission" date="2019-11" db="EMBL/GenBank/DDBJ databases">
        <title>Bipolaris sorokiniana Genome sequencing.</title>
        <authorList>
            <person name="Wang H."/>
        </authorList>
    </citation>
    <scope>NUCLEOTIDE SEQUENCE</scope>
</reference>
<feature type="compositionally biased region" description="Polar residues" evidence="2">
    <location>
        <begin position="312"/>
        <end position="329"/>
    </location>
</feature>
<protein>
    <submittedName>
        <fullName evidence="3">Uncharacterized protein</fullName>
    </submittedName>
</protein>
<feature type="compositionally biased region" description="Basic and acidic residues" evidence="2">
    <location>
        <begin position="946"/>
        <end position="958"/>
    </location>
</feature>
<dbReference type="EMBL" id="WNKQ01000008">
    <property type="protein sequence ID" value="KAF5849754.1"/>
    <property type="molecule type" value="Genomic_DNA"/>
</dbReference>
<organism evidence="3 4">
    <name type="scientific">Cochliobolus sativus</name>
    <name type="common">Common root rot and spot blotch fungus</name>
    <name type="synonym">Bipolaris sorokiniana</name>
    <dbReference type="NCBI Taxonomy" id="45130"/>
    <lineage>
        <taxon>Eukaryota</taxon>
        <taxon>Fungi</taxon>
        <taxon>Dikarya</taxon>
        <taxon>Ascomycota</taxon>
        <taxon>Pezizomycotina</taxon>
        <taxon>Dothideomycetes</taxon>
        <taxon>Pleosporomycetidae</taxon>
        <taxon>Pleosporales</taxon>
        <taxon>Pleosporineae</taxon>
        <taxon>Pleosporaceae</taxon>
        <taxon>Bipolaris</taxon>
    </lineage>
</organism>
<feature type="region of interest" description="Disordered" evidence="2">
    <location>
        <begin position="577"/>
        <end position="769"/>
    </location>
</feature>
<feature type="coiled-coil region" evidence="1">
    <location>
        <begin position="393"/>
        <end position="420"/>
    </location>
</feature>